<evidence type="ECO:0000256" key="1">
    <source>
        <dbReference type="ARBA" id="ARBA00022670"/>
    </source>
</evidence>
<evidence type="ECO:0000259" key="7">
    <source>
        <dbReference type="PROSITE" id="PS50249"/>
    </source>
</evidence>
<dbReference type="NCBIfam" id="TIGR00608">
    <property type="entry name" value="radc"/>
    <property type="match status" value="1"/>
</dbReference>
<dbReference type="NCBIfam" id="NF000642">
    <property type="entry name" value="PRK00024.1"/>
    <property type="match status" value="1"/>
</dbReference>
<dbReference type="KEGG" id="tal:Thal_0072"/>
<keyword evidence="3" id="KW-0378">Hydrolase</keyword>
<dbReference type="HOGENOM" id="CLU_073529_0_2_0"/>
<dbReference type="InterPro" id="IPR037518">
    <property type="entry name" value="MPN"/>
</dbReference>
<feature type="domain" description="MPN" evidence="7">
    <location>
        <begin position="103"/>
        <end position="224"/>
    </location>
</feature>
<sequence>MYPVRRFKDLPQELKPREKMIKKGPSSLSEEELVAIVLGSGTKEEDVLTLAEKVVSIGWDRIREMKVEDLTNAVKGLGVAKACQIKAVVELSSRINDPYSHIRISSPEDVYQFVKDKVDDRREHLVAVYLGPNNKVIDYEVVAIGRMNSLYAEPKDILYRAVHTACYSIVVVHNHPKGDLKPSQEDIEFTKRLKKACELLGFQLLDHLIINKKGYVSLLQTGLM</sequence>
<gene>
    <name evidence="8" type="ordered locus">Thal_0072</name>
</gene>
<dbReference type="GO" id="GO:0046872">
    <property type="term" value="F:metal ion binding"/>
    <property type="evidence" value="ECO:0007669"/>
    <property type="project" value="UniProtKB-KW"/>
</dbReference>
<proteinExistence type="inferred from homology"/>
<dbReference type="PANTHER" id="PTHR30471">
    <property type="entry name" value="DNA REPAIR PROTEIN RADC"/>
    <property type="match status" value="1"/>
</dbReference>
<dbReference type="eggNOG" id="COG2003">
    <property type="taxonomic scope" value="Bacteria"/>
</dbReference>
<dbReference type="STRING" id="638303.Thal_0072"/>
<evidence type="ECO:0000256" key="2">
    <source>
        <dbReference type="ARBA" id="ARBA00022723"/>
    </source>
</evidence>
<dbReference type="InterPro" id="IPR025657">
    <property type="entry name" value="RadC_JAB"/>
</dbReference>
<reference evidence="9" key="1">
    <citation type="journal article" date="2010" name="Stand. Genomic Sci.">
        <title>Complete genome sequence of Thermocrinis albus type strain (HI 11/12T).</title>
        <authorList>
            <person name="Wirth R."/>
            <person name="Sikorski J."/>
            <person name="Brambilla E."/>
            <person name="Misra M."/>
            <person name="Lapidus A."/>
            <person name="Copeland A."/>
            <person name="Nolan M."/>
            <person name="Lucas S."/>
            <person name="Chen F."/>
            <person name="Tice H."/>
            <person name="Cheng J.F."/>
            <person name="Han C."/>
            <person name="Detter J.C."/>
            <person name="Tapia R."/>
            <person name="Bruce D."/>
            <person name="Goodwin L."/>
            <person name="Pitluck S."/>
            <person name="Pati A."/>
            <person name="Anderson I."/>
            <person name="Ivanova N."/>
            <person name="Mavromatis K."/>
            <person name="Mikhailova N."/>
            <person name="Chen A."/>
            <person name="Palaniappan K."/>
            <person name="Bilek Y."/>
            <person name="Hader T."/>
            <person name="Land M."/>
            <person name="Hauser L."/>
            <person name="Chang Y.J."/>
            <person name="Jeffries C.D."/>
            <person name="Tindall B.J."/>
            <person name="Rohde M."/>
            <person name="Goker M."/>
            <person name="Bristow J."/>
            <person name="Eisen J.A."/>
            <person name="Markowitz V."/>
            <person name="Hugenholtz P."/>
            <person name="Kyrpides N.C."/>
            <person name="Klenk H.P."/>
        </authorList>
    </citation>
    <scope>NUCLEOTIDE SEQUENCE [LARGE SCALE GENOMIC DNA]</scope>
    <source>
        <strain evidence="9">DSM 14484 / JCM 11386 / HI 11/12</strain>
    </source>
</reference>
<evidence type="ECO:0000256" key="5">
    <source>
        <dbReference type="ARBA" id="ARBA00023049"/>
    </source>
</evidence>
<evidence type="ECO:0000256" key="4">
    <source>
        <dbReference type="ARBA" id="ARBA00022833"/>
    </source>
</evidence>
<dbReference type="RefSeq" id="WP_012991117.1">
    <property type="nucleotide sequence ID" value="NC_013894.1"/>
</dbReference>
<evidence type="ECO:0000256" key="3">
    <source>
        <dbReference type="ARBA" id="ARBA00022801"/>
    </source>
</evidence>
<dbReference type="PANTHER" id="PTHR30471:SF3">
    <property type="entry name" value="UPF0758 PROTEIN YEES-RELATED"/>
    <property type="match status" value="1"/>
</dbReference>
<dbReference type="GO" id="GO:0008237">
    <property type="term" value="F:metallopeptidase activity"/>
    <property type="evidence" value="ECO:0007669"/>
    <property type="project" value="UniProtKB-KW"/>
</dbReference>
<keyword evidence="1" id="KW-0645">Protease</keyword>
<dbReference type="OrthoDB" id="9804482at2"/>
<dbReference type="PROSITE" id="PS50249">
    <property type="entry name" value="MPN"/>
    <property type="match status" value="1"/>
</dbReference>
<dbReference type="Pfam" id="PF20582">
    <property type="entry name" value="UPF0758_N"/>
    <property type="match status" value="1"/>
</dbReference>
<keyword evidence="4" id="KW-0862">Zinc</keyword>
<protein>
    <submittedName>
        <fullName evidence="8">DNA repair protein RadC</fullName>
    </submittedName>
</protein>
<accession>D3SNH3</accession>
<dbReference type="InterPro" id="IPR001405">
    <property type="entry name" value="UPF0758"/>
</dbReference>
<evidence type="ECO:0000313" key="9">
    <source>
        <dbReference type="Proteomes" id="UP000002043"/>
    </source>
</evidence>
<keyword evidence="2" id="KW-0479">Metal-binding</keyword>
<name>D3SNH3_THEAH</name>
<dbReference type="Proteomes" id="UP000002043">
    <property type="component" value="Chromosome"/>
</dbReference>
<comment type="similarity">
    <text evidence="6">Belongs to the UPF0758 family.</text>
</comment>
<dbReference type="InterPro" id="IPR046778">
    <property type="entry name" value="UPF0758_N"/>
</dbReference>
<keyword evidence="5" id="KW-0482">Metalloprotease</keyword>
<dbReference type="AlphaFoldDB" id="D3SNH3"/>
<evidence type="ECO:0000256" key="6">
    <source>
        <dbReference type="RuleBase" id="RU003797"/>
    </source>
</evidence>
<dbReference type="EMBL" id="CP001931">
    <property type="protein sequence ID" value="ADC88710.1"/>
    <property type="molecule type" value="Genomic_DNA"/>
</dbReference>
<dbReference type="Pfam" id="PF04002">
    <property type="entry name" value="RadC"/>
    <property type="match status" value="1"/>
</dbReference>
<keyword evidence="9" id="KW-1185">Reference proteome</keyword>
<organism evidence="8 9">
    <name type="scientific">Thermocrinis albus (strain DSM 14484 / JCM 11386 / HI 11/12)</name>
    <dbReference type="NCBI Taxonomy" id="638303"/>
    <lineage>
        <taxon>Bacteria</taxon>
        <taxon>Pseudomonadati</taxon>
        <taxon>Aquificota</taxon>
        <taxon>Aquificia</taxon>
        <taxon>Aquificales</taxon>
        <taxon>Aquificaceae</taxon>
        <taxon>Thermocrinis</taxon>
    </lineage>
</organism>
<evidence type="ECO:0000313" key="8">
    <source>
        <dbReference type="EMBL" id="ADC88710.1"/>
    </source>
</evidence>
<dbReference type="Gene3D" id="3.40.140.10">
    <property type="entry name" value="Cytidine Deaminase, domain 2"/>
    <property type="match status" value="1"/>
</dbReference>
<dbReference type="CDD" id="cd08071">
    <property type="entry name" value="MPN_DUF2466"/>
    <property type="match status" value="1"/>
</dbReference>
<dbReference type="GO" id="GO:0006508">
    <property type="term" value="P:proteolysis"/>
    <property type="evidence" value="ECO:0007669"/>
    <property type="project" value="UniProtKB-KW"/>
</dbReference>